<dbReference type="Pfam" id="PF00011">
    <property type="entry name" value="HSP20"/>
    <property type="match status" value="1"/>
</dbReference>
<proteinExistence type="inferred from homology"/>
<dbReference type="SUPFAM" id="SSF49764">
    <property type="entry name" value="HSP20-like chaperones"/>
    <property type="match status" value="1"/>
</dbReference>
<comment type="similarity">
    <text evidence="1 2">Belongs to the small heat shock protein (HSP20) family.</text>
</comment>
<dbReference type="Proteomes" id="UP000053424">
    <property type="component" value="Unassembled WGS sequence"/>
</dbReference>
<dbReference type="EMBL" id="KN831772">
    <property type="protein sequence ID" value="KIM45291.1"/>
    <property type="molecule type" value="Genomic_DNA"/>
</dbReference>
<dbReference type="HOGENOM" id="CLU_148795_0_0_1"/>
<protein>
    <recommendedName>
        <fullName evidence="4">SHSP domain-containing protein</fullName>
    </recommendedName>
</protein>
<evidence type="ECO:0000313" key="6">
    <source>
        <dbReference type="Proteomes" id="UP000053424"/>
    </source>
</evidence>
<accession>A0A0C3CNB5</accession>
<evidence type="ECO:0000313" key="5">
    <source>
        <dbReference type="EMBL" id="KIM45291.1"/>
    </source>
</evidence>
<feature type="region of interest" description="Disordered" evidence="3">
    <location>
        <begin position="1"/>
        <end position="52"/>
    </location>
</feature>
<feature type="compositionally biased region" description="Polar residues" evidence="3">
    <location>
        <begin position="37"/>
        <end position="52"/>
    </location>
</feature>
<sequence length="140" mass="15444">MPSPSIRSSSSSSSSVSYPAPEPPVILPEDYGEDGRPTSSGRPFLSNTPASDSTIEVHTLQHEYQLLVKLPGFSRDGITLATKRRRVLHVVADRWDNGGAHFERRVSFGYDADLGHVKADFHGDMLRITIPRRISPITSM</sequence>
<evidence type="ECO:0000259" key="4">
    <source>
        <dbReference type="PROSITE" id="PS01031"/>
    </source>
</evidence>
<reference evidence="5 6" key="1">
    <citation type="submission" date="2014-04" db="EMBL/GenBank/DDBJ databases">
        <authorList>
            <consortium name="DOE Joint Genome Institute"/>
            <person name="Kuo A."/>
            <person name="Gay G."/>
            <person name="Dore J."/>
            <person name="Kohler A."/>
            <person name="Nagy L.G."/>
            <person name="Floudas D."/>
            <person name="Copeland A."/>
            <person name="Barry K.W."/>
            <person name="Cichocki N."/>
            <person name="Veneault-Fourrey C."/>
            <person name="LaButti K."/>
            <person name="Lindquist E.A."/>
            <person name="Lipzen A."/>
            <person name="Lundell T."/>
            <person name="Morin E."/>
            <person name="Murat C."/>
            <person name="Sun H."/>
            <person name="Tunlid A."/>
            <person name="Henrissat B."/>
            <person name="Grigoriev I.V."/>
            <person name="Hibbett D.S."/>
            <person name="Martin F."/>
            <person name="Nordberg H.P."/>
            <person name="Cantor M.N."/>
            <person name="Hua S.X."/>
        </authorList>
    </citation>
    <scope>NUCLEOTIDE SEQUENCE [LARGE SCALE GENOMIC DNA]</scope>
    <source>
        <strain evidence="6">h7</strain>
    </source>
</reference>
<feature type="domain" description="SHSP" evidence="4">
    <location>
        <begin position="46"/>
        <end position="140"/>
    </location>
</feature>
<feature type="compositionally biased region" description="Low complexity" evidence="3">
    <location>
        <begin position="1"/>
        <end position="19"/>
    </location>
</feature>
<dbReference type="Gene3D" id="2.60.40.790">
    <property type="match status" value="1"/>
</dbReference>
<gene>
    <name evidence="5" type="ORF">M413DRAFT_441971</name>
</gene>
<dbReference type="InterPro" id="IPR008978">
    <property type="entry name" value="HSP20-like_chaperone"/>
</dbReference>
<name>A0A0C3CNB5_HEBCY</name>
<evidence type="ECO:0000256" key="3">
    <source>
        <dbReference type="SAM" id="MobiDB-lite"/>
    </source>
</evidence>
<dbReference type="OrthoDB" id="1431247at2759"/>
<evidence type="ECO:0000256" key="2">
    <source>
        <dbReference type="RuleBase" id="RU003616"/>
    </source>
</evidence>
<evidence type="ECO:0000256" key="1">
    <source>
        <dbReference type="PROSITE-ProRule" id="PRU00285"/>
    </source>
</evidence>
<dbReference type="CDD" id="cd06464">
    <property type="entry name" value="ACD_sHsps-like"/>
    <property type="match status" value="1"/>
</dbReference>
<reference evidence="6" key="2">
    <citation type="submission" date="2015-01" db="EMBL/GenBank/DDBJ databases">
        <title>Evolutionary Origins and Diversification of the Mycorrhizal Mutualists.</title>
        <authorList>
            <consortium name="DOE Joint Genome Institute"/>
            <consortium name="Mycorrhizal Genomics Consortium"/>
            <person name="Kohler A."/>
            <person name="Kuo A."/>
            <person name="Nagy L.G."/>
            <person name="Floudas D."/>
            <person name="Copeland A."/>
            <person name="Barry K.W."/>
            <person name="Cichocki N."/>
            <person name="Veneault-Fourrey C."/>
            <person name="LaButti K."/>
            <person name="Lindquist E.A."/>
            <person name="Lipzen A."/>
            <person name="Lundell T."/>
            <person name="Morin E."/>
            <person name="Murat C."/>
            <person name="Riley R."/>
            <person name="Ohm R."/>
            <person name="Sun H."/>
            <person name="Tunlid A."/>
            <person name="Henrissat B."/>
            <person name="Grigoriev I.V."/>
            <person name="Hibbett D.S."/>
            <person name="Martin F."/>
        </authorList>
    </citation>
    <scope>NUCLEOTIDE SEQUENCE [LARGE SCALE GENOMIC DNA]</scope>
    <source>
        <strain evidence="6">h7</strain>
    </source>
</reference>
<dbReference type="InterPro" id="IPR002068">
    <property type="entry name" value="A-crystallin/Hsp20_dom"/>
</dbReference>
<dbReference type="PROSITE" id="PS01031">
    <property type="entry name" value="SHSP"/>
    <property type="match status" value="1"/>
</dbReference>
<dbReference type="AlphaFoldDB" id="A0A0C3CNB5"/>
<keyword evidence="6" id="KW-1185">Reference proteome</keyword>
<organism evidence="5 6">
    <name type="scientific">Hebeloma cylindrosporum</name>
    <dbReference type="NCBI Taxonomy" id="76867"/>
    <lineage>
        <taxon>Eukaryota</taxon>
        <taxon>Fungi</taxon>
        <taxon>Dikarya</taxon>
        <taxon>Basidiomycota</taxon>
        <taxon>Agaricomycotina</taxon>
        <taxon>Agaricomycetes</taxon>
        <taxon>Agaricomycetidae</taxon>
        <taxon>Agaricales</taxon>
        <taxon>Agaricineae</taxon>
        <taxon>Hymenogastraceae</taxon>
        <taxon>Hebeloma</taxon>
    </lineage>
</organism>